<sequence length="149" mass="16149">MGGTWSSATRTGDMLQTILNDKLRPVIIRRLAHSGVQIFAAATLDNEISPAPGMHGGHQTSLPVEAAPSYVPEWDSQLDPSLGWSEPPLDRFFRQMQNAPAGFGVGVQASPAVMGAAAVPELTFPELDPSGFLLPNFDYFRSPELWDQD</sequence>
<evidence type="ECO:0000313" key="2">
    <source>
        <dbReference type="Proteomes" id="UP000620124"/>
    </source>
</evidence>
<name>A0A8H6YIP4_9AGAR</name>
<keyword evidence="2" id="KW-1185">Reference proteome</keyword>
<dbReference type="AlphaFoldDB" id="A0A8H6YIP4"/>
<proteinExistence type="predicted"/>
<accession>A0A8H6YIP4</accession>
<dbReference type="Proteomes" id="UP000620124">
    <property type="component" value="Unassembled WGS sequence"/>
</dbReference>
<dbReference type="EMBL" id="JACAZI010000005">
    <property type="protein sequence ID" value="KAF7360518.1"/>
    <property type="molecule type" value="Genomic_DNA"/>
</dbReference>
<evidence type="ECO:0000313" key="1">
    <source>
        <dbReference type="EMBL" id="KAF7360518.1"/>
    </source>
</evidence>
<organism evidence="1 2">
    <name type="scientific">Mycena venus</name>
    <dbReference type="NCBI Taxonomy" id="2733690"/>
    <lineage>
        <taxon>Eukaryota</taxon>
        <taxon>Fungi</taxon>
        <taxon>Dikarya</taxon>
        <taxon>Basidiomycota</taxon>
        <taxon>Agaricomycotina</taxon>
        <taxon>Agaricomycetes</taxon>
        <taxon>Agaricomycetidae</taxon>
        <taxon>Agaricales</taxon>
        <taxon>Marasmiineae</taxon>
        <taxon>Mycenaceae</taxon>
        <taxon>Mycena</taxon>
    </lineage>
</organism>
<gene>
    <name evidence="1" type="ORF">MVEN_00782600</name>
</gene>
<dbReference type="OrthoDB" id="3068597at2759"/>
<reference evidence="1" key="1">
    <citation type="submission" date="2020-05" db="EMBL/GenBank/DDBJ databases">
        <title>Mycena genomes resolve the evolution of fungal bioluminescence.</title>
        <authorList>
            <person name="Tsai I.J."/>
        </authorList>
    </citation>
    <scope>NUCLEOTIDE SEQUENCE</scope>
    <source>
        <strain evidence="1">CCC161011</strain>
    </source>
</reference>
<protein>
    <submittedName>
        <fullName evidence="1">Zn(2)-C6 fungal-type domain-containing protein</fullName>
    </submittedName>
</protein>
<comment type="caution">
    <text evidence="1">The sequence shown here is derived from an EMBL/GenBank/DDBJ whole genome shotgun (WGS) entry which is preliminary data.</text>
</comment>